<dbReference type="InterPro" id="IPR042335">
    <property type="entry name" value="ANKRD53"/>
</dbReference>
<evidence type="ECO:0000313" key="3">
    <source>
        <dbReference type="EMBL" id="KFO21100.1"/>
    </source>
</evidence>
<dbReference type="Gene3D" id="1.25.40.20">
    <property type="entry name" value="Ankyrin repeat-containing domain"/>
    <property type="match status" value="1"/>
</dbReference>
<organism evidence="3 4">
    <name type="scientific">Fukomys damarensis</name>
    <name type="common">Damaraland mole rat</name>
    <name type="synonym">Cryptomys damarensis</name>
    <dbReference type="NCBI Taxonomy" id="885580"/>
    <lineage>
        <taxon>Eukaryota</taxon>
        <taxon>Metazoa</taxon>
        <taxon>Chordata</taxon>
        <taxon>Craniata</taxon>
        <taxon>Vertebrata</taxon>
        <taxon>Euteleostomi</taxon>
        <taxon>Mammalia</taxon>
        <taxon>Eutheria</taxon>
        <taxon>Euarchontoglires</taxon>
        <taxon>Glires</taxon>
        <taxon>Rodentia</taxon>
        <taxon>Hystricomorpha</taxon>
        <taxon>Bathyergidae</taxon>
        <taxon>Fukomys</taxon>
    </lineage>
</organism>
<sequence length="519" mass="58462">MHYEAGLWVRHNERDDAPRGEAGGEAPAVRPRAPAQSCSPAATSVRTQTGTLDPGEEERRGVQPGSRRRADKAFLKVTPSDLETTRSSASIPESSRNYSQLFAAAVGNVEWLRFCLNQDHGEIQRDRKGFTAIHFAAQRGKLACMKVLIEEYKVPVDLPTYSGQTPLHLVMHKDNKTMAVPCILYLLKKGASINSRTGNGFTPLHLAAQEGLLGCMKTLVQSGANVRAQDATGCKPIDYCKIWNHRACARFLKDAMWKQDKKDFACEMRKLKRLKDQLTLMEQNYLLEYQKEHQLLREEDFRKWLHRKLLQSSVSNRKQEAGAPTCPSALCKTPGSQISKSFYRFVEARLKSTPQPKVPPKPIYRQPKISRPKLWNLSNNPARSCPFSISCPQDIRLGVHPDPCQEHDFRNFVEVTRNAHGGAQLRTVDGHWVAPIPQLPFEVMVRMLHPGVRPYRMKVPQGFCVKSILDIPQRRHPGQDTFWTDTMAMNLRETFDKAFLASMQAHGGLPALPSSPAAL</sequence>
<dbReference type="GO" id="GO:0000922">
    <property type="term" value="C:spindle pole"/>
    <property type="evidence" value="ECO:0007669"/>
    <property type="project" value="TreeGrafter"/>
</dbReference>
<dbReference type="Pfam" id="PF00023">
    <property type="entry name" value="Ank"/>
    <property type="match status" value="1"/>
</dbReference>
<evidence type="ECO:0000313" key="4">
    <source>
        <dbReference type="Proteomes" id="UP000028990"/>
    </source>
</evidence>
<dbReference type="SMART" id="SM00248">
    <property type="entry name" value="ANK"/>
    <property type="match status" value="3"/>
</dbReference>
<accession>A0A091CU38</accession>
<feature type="compositionally biased region" description="Basic and acidic residues" evidence="2">
    <location>
        <begin position="10"/>
        <end position="19"/>
    </location>
</feature>
<reference evidence="3 4" key="1">
    <citation type="submission" date="2013-11" db="EMBL/GenBank/DDBJ databases">
        <title>The Damaraland mole rat (Fukomys damarensis) genome and evolution of African mole rats.</title>
        <authorList>
            <person name="Gladyshev V.N."/>
            <person name="Fang X."/>
        </authorList>
    </citation>
    <scope>NUCLEOTIDE SEQUENCE [LARGE SCALE GENOMIC DNA]</scope>
    <source>
        <tissue evidence="3">Liver</tissue>
    </source>
</reference>
<dbReference type="EMBL" id="KN124472">
    <property type="protein sequence ID" value="KFO21100.1"/>
    <property type="molecule type" value="Genomic_DNA"/>
</dbReference>
<keyword evidence="1" id="KW-0040">ANK repeat</keyword>
<feature type="repeat" description="ANK" evidence="1">
    <location>
        <begin position="199"/>
        <end position="231"/>
    </location>
</feature>
<proteinExistence type="predicted"/>
<protein>
    <submittedName>
        <fullName evidence="3">Ankyrin repeat domain-containing protein 53</fullName>
    </submittedName>
</protein>
<dbReference type="AlphaFoldDB" id="A0A091CU38"/>
<dbReference type="SUPFAM" id="SSF48403">
    <property type="entry name" value="Ankyrin repeat"/>
    <property type="match status" value="1"/>
</dbReference>
<dbReference type="Pfam" id="PF12796">
    <property type="entry name" value="Ank_2"/>
    <property type="match status" value="1"/>
</dbReference>
<gene>
    <name evidence="3" type="ORF">H920_17453</name>
</gene>
<dbReference type="InterPro" id="IPR002110">
    <property type="entry name" value="Ankyrin_rpt"/>
</dbReference>
<dbReference type="GO" id="GO:0060236">
    <property type="term" value="P:regulation of mitotic spindle organization"/>
    <property type="evidence" value="ECO:0007669"/>
    <property type="project" value="TreeGrafter"/>
</dbReference>
<dbReference type="STRING" id="885580.ENSFDAP00000009316"/>
<feature type="repeat" description="ANK" evidence="1">
    <location>
        <begin position="162"/>
        <end position="198"/>
    </location>
</feature>
<evidence type="ECO:0000256" key="1">
    <source>
        <dbReference type="PROSITE-ProRule" id="PRU00023"/>
    </source>
</evidence>
<dbReference type="PROSITE" id="PS50297">
    <property type="entry name" value="ANK_REP_REGION"/>
    <property type="match status" value="3"/>
</dbReference>
<feature type="repeat" description="ANK" evidence="1">
    <location>
        <begin position="128"/>
        <end position="150"/>
    </location>
</feature>
<dbReference type="PANTHER" id="PTHR24160:SF1">
    <property type="entry name" value="ANKYRIN REPEAT DOMAIN-CONTAINING PROTEIN 53"/>
    <property type="match status" value="1"/>
</dbReference>
<dbReference type="GO" id="GO:0031116">
    <property type="term" value="P:positive regulation of microtubule polymerization"/>
    <property type="evidence" value="ECO:0007669"/>
    <property type="project" value="TreeGrafter"/>
</dbReference>
<name>A0A091CU38_FUKDA</name>
<dbReference type="InterPro" id="IPR036770">
    <property type="entry name" value="Ankyrin_rpt-contain_sf"/>
</dbReference>
<dbReference type="SMR" id="A0A091CU38"/>
<dbReference type="GO" id="GO:1902412">
    <property type="term" value="P:regulation of mitotic cytokinesis"/>
    <property type="evidence" value="ECO:0007669"/>
    <property type="project" value="InterPro"/>
</dbReference>
<keyword evidence="4" id="KW-1185">Reference proteome</keyword>
<dbReference type="GO" id="GO:0007080">
    <property type="term" value="P:mitotic metaphase chromosome alignment"/>
    <property type="evidence" value="ECO:0007669"/>
    <property type="project" value="TreeGrafter"/>
</dbReference>
<feature type="compositionally biased region" description="Polar residues" evidence="2">
    <location>
        <begin position="36"/>
        <end position="51"/>
    </location>
</feature>
<dbReference type="Proteomes" id="UP000028990">
    <property type="component" value="Unassembled WGS sequence"/>
</dbReference>
<feature type="region of interest" description="Disordered" evidence="2">
    <location>
        <begin position="1"/>
        <end position="73"/>
    </location>
</feature>
<evidence type="ECO:0000256" key="2">
    <source>
        <dbReference type="SAM" id="MobiDB-lite"/>
    </source>
</evidence>
<dbReference type="PANTHER" id="PTHR24160">
    <property type="entry name" value="ANKYRIN REPEAT DOMAIN-CONTAINING PROTEIN 53"/>
    <property type="match status" value="1"/>
</dbReference>
<dbReference type="PROSITE" id="PS50088">
    <property type="entry name" value="ANK_REPEAT"/>
    <property type="match status" value="3"/>
</dbReference>